<dbReference type="InterPro" id="IPR001584">
    <property type="entry name" value="Integrase_cat-core"/>
</dbReference>
<proteinExistence type="predicted"/>
<dbReference type="InterPro" id="IPR057670">
    <property type="entry name" value="SH3_retrovirus"/>
</dbReference>
<keyword evidence="3" id="KW-1185">Reference proteome</keyword>
<dbReference type="SUPFAM" id="SSF53098">
    <property type="entry name" value="Ribonuclease H-like"/>
    <property type="match status" value="1"/>
</dbReference>
<dbReference type="InterPro" id="IPR025724">
    <property type="entry name" value="GAG-pre-integrase_dom"/>
</dbReference>
<name>A0ABQ4YFN8_9ASTR</name>
<sequence>MCDKKNSVLFNDTECIVLSPNFKLIDESQVLLRVPRKNNMYSVDLKNIVPKGGLTCLFAKATSDESKLWHRRLGHLNFKTMNKLVKGNLARGLPSKLFENDQSYVACHKGKQHRASCKSKTENSISLPIHLLHIDLFGPTFVKILKKKMYYLVVTDDYSRFTWVFFLATKDETSGILKSFITRIENLVNHKVKVTRHDNVNQFCDINGILRQLSVARTPQQNRVAERRNRTLIEAARTMLADSKLLTTFWAEAVSTACYVQNRVLVVKLHKKTPYELFHGRTPTLSFMRPFGCPVTILNTIDHLGKFDGKANEGFFVGYSLNSKAFRVFNSRTRIVEENLHIMFSKSTPNVVGSGPDWLFDIDALTRTMNYEPVVAGTRSNGFAGTKASDNIQRVLMMMDPNLQVIMERSSTINAVGTNEVNAVGGDMSIELPFDQKCLLWKMISYLTSQVMTEMMVQ</sequence>
<evidence type="ECO:0000313" key="2">
    <source>
        <dbReference type="EMBL" id="GJS75766.1"/>
    </source>
</evidence>
<dbReference type="PANTHER" id="PTHR42648">
    <property type="entry name" value="TRANSPOSASE, PUTATIVE-RELATED"/>
    <property type="match status" value="1"/>
</dbReference>
<dbReference type="InterPro" id="IPR039537">
    <property type="entry name" value="Retrotran_Ty1/copia-like"/>
</dbReference>
<gene>
    <name evidence="2" type="ORF">Tco_0725647</name>
</gene>
<dbReference type="EMBL" id="BQNB010010326">
    <property type="protein sequence ID" value="GJS75766.1"/>
    <property type="molecule type" value="Genomic_DNA"/>
</dbReference>
<dbReference type="Pfam" id="PF13976">
    <property type="entry name" value="gag_pre-integrs"/>
    <property type="match status" value="1"/>
</dbReference>
<evidence type="ECO:0000259" key="1">
    <source>
        <dbReference type="PROSITE" id="PS50994"/>
    </source>
</evidence>
<organism evidence="2 3">
    <name type="scientific">Tanacetum coccineum</name>
    <dbReference type="NCBI Taxonomy" id="301880"/>
    <lineage>
        <taxon>Eukaryota</taxon>
        <taxon>Viridiplantae</taxon>
        <taxon>Streptophyta</taxon>
        <taxon>Embryophyta</taxon>
        <taxon>Tracheophyta</taxon>
        <taxon>Spermatophyta</taxon>
        <taxon>Magnoliopsida</taxon>
        <taxon>eudicotyledons</taxon>
        <taxon>Gunneridae</taxon>
        <taxon>Pentapetalae</taxon>
        <taxon>asterids</taxon>
        <taxon>campanulids</taxon>
        <taxon>Asterales</taxon>
        <taxon>Asteraceae</taxon>
        <taxon>Asteroideae</taxon>
        <taxon>Anthemideae</taxon>
        <taxon>Anthemidinae</taxon>
        <taxon>Tanacetum</taxon>
    </lineage>
</organism>
<evidence type="ECO:0000313" key="3">
    <source>
        <dbReference type="Proteomes" id="UP001151760"/>
    </source>
</evidence>
<dbReference type="Proteomes" id="UP001151760">
    <property type="component" value="Unassembled WGS sequence"/>
</dbReference>
<dbReference type="InterPro" id="IPR012337">
    <property type="entry name" value="RNaseH-like_sf"/>
</dbReference>
<dbReference type="PROSITE" id="PS50994">
    <property type="entry name" value="INTEGRASE"/>
    <property type="match status" value="1"/>
</dbReference>
<dbReference type="PANTHER" id="PTHR42648:SF32">
    <property type="entry name" value="RIBONUCLEASE H-LIKE DOMAIN, GAG-PRE-INTEGRASE DOMAIN PROTEIN-RELATED"/>
    <property type="match status" value="1"/>
</dbReference>
<dbReference type="Pfam" id="PF25597">
    <property type="entry name" value="SH3_retrovirus"/>
    <property type="match status" value="1"/>
</dbReference>
<reference evidence="2" key="1">
    <citation type="journal article" date="2022" name="Int. J. Mol. Sci.">
        <title>Draft Genome of Tanacetum Coccineum: Genomic Comparison of Closely Related Tanacetum-Family Plants.</title>
        <authorList>
            <person name="Yamashiro T."/>
            <person name="Shiraishi A."/>
            <person name="Nakayama K."/>
            <person name="Satake H."/>
        </authorList>
    </citation>
    <scope>NUCLEOTIDE SEQUENCE</scope>
</reference>
<protein>
    <submittedName>
        <fullName evidence="2">Ribonuclease H-like domain-containing protein</fullName>
    </submittedName>
</protein>
<reference evidence="2" key="2">
    <citation type="submission" date="2022-01" db="EMBL/GenBank/DDBJ databases">
        <authorList>
            <person name="Yamashiro T."/>
            <person name="Shiraishi A."/>
            <person name="Satake H."/>
            <person name="Nakayama K."/>
        </authorList>
    </citation>
    <scope>NUCLEOTIDE SEQUENCE</scope>
</reference>
<dbReference type="Gene3D" id="3.30.420.10">
    <property type="entry name" value="Ribonuclease H-like superfamily/Ribonuclease H"/>
    <property type="match status" value="1"/>
</dbReference>
<feature type="domain" description="Integrase catalytic" evidence="1">
    <location>
        <begin position="124"/>
        <end position="282"/>
    </location>
</feature>
<accession>A0ABQ4YFN8</accession>
<comment type="caution">
    <text evidence="2">The sequence shown here is derived from an EMBL/GenBank/DDBJ whole genome shotgun (WGS) entry which is preliminary data.</text>
</comment>
<dbReference type="InterPro" id="IPR036397">
    <property type="entry name" value="RNaseH_sf"/>
</dbReference>